<evidence type="ECO:0000313" key="1">
    <source>
        <dbReference type="EMBL" id="KAI4318494.1"/>
    </source>
</evidence>
<evidence type="ECO:0000313" key="2">
    <source>
        <dbReference type="Proteomes" id="UP001057402"/>
    </source>
</evidence>
<dbReference type="Proteomes" id="UP001057402">
    <property type="component" value="Chromosome 10"/>
</dbReference>
<proteinExistence type="predicted"/>
<protein>
    <submittedName>
        <fullName evidence="1">Uncharacterized protein</fullName>
    </submittedName>
</protein>
<dbReference type="EMBL" id="CM042889">
    <property type="protein sequence ID" value="KAI4318494.1"/>
    <property type="molecule type" value="Genomic_DNA"/>
</dbReference>
<organism evidence="1 2">
    <name type="scientific">Melastoma candidum</name>
    <dbReference type="NCBI Taxonomy" id="119954"/>
    <lineage>
        <taxon>Eukaryota</taxon>
        <taxon>Viridiplantae</taxon>
        <taxon>Streptophyta</taxon>
        <taxon>Embryophyta</taxon>
        <taxon>Tracheophyta</taxon>
        <taxon>Spermatophyta</taxon>
        <taxon>Magnoliopsida</taxon>
        <taxon>eudicotyledons</taxon>
        <taxon>Gunneridae</taxon>
        <taxon>Pentapetalae</taxon>
        <taxon>rosids</taxon>
        <taxon>malvids</taxon>
        <taxon>Myrtales</taxon>
        <taxon>Melastomataceae</taxon>
        <taxon>Melastomatoideae</taxon>
        <taxon>Melastomateae</taxon>
        <taxon>Melastoma</taxon>
    </lineage>
</organism>
<keyword evidence="2" id="KW-1185">Reference proteome</keyword>
<reference evidence="2" key="1">
    <citation type="journal article" date="2023" name="Front. Plant Sci.">
        <title>Chromosomal-level genome assembly of Melastoma candidum provides insights into trichome evolution.</title>
        <authorList>
            <person name="Zhong Y."/>
            <person name="Wu W."/>
            <person name="Sun C."/>
            <person name="Zou P."/>
            <person name="Liu Y."/>
            <person name="Dai S."/>
            <person name="Zhou R."/>
        </authorList>
    </citation>
    <scope>NUCLEOTIDE SEQUENCE [LARGE SCALE GENOMIC DNA]</scope>
</reference>
<sequence>MPPLLGDAGRGELLLGAPKTPDEGRLRAKGSPLLPVQRFTNASRRGGRDWHGWCSESKKTDVDGRIAAGKGVIVGDVGSVWYVQESREVEKHRWEGRLSSFVGVLFAPENGENAAGRIKDSRFSGQVVQFSEGKRLLNSSRLRCSALIDDEANLLDIRTVSFTVCLTDWCLLYEMTEEEITPNVASHSVAL</sequence>
<accession>A0ACB9M2U6</accession>
<name>A0ACB9M2U6_9MYRT</name>
<comment type="caution">
    <text evidence="1">The sequence shown here is derived from an EMBL/GenBank/DDBJ whole genome shotgun (WGS) entry which is preliminary data.</text>
</comment>
<gene>
    <name evidence="1" type="ORF">MLD38_032191</name>
</gene>